<dbReference type="SUPFAM" id="SSF55729">
    <property type="entry name" value="Acyl-CoA N-acyltransferases (Nat)"/>
    <property type="match status" value="1"/>
</dbReference>
<dbReference type="AlphaFoldDB" id="A0AAX3LU36"/>
<evidence type="ECO:0000313" key="2">
    <source>
        <dbReference type="EMBL" id="WCE71733.1"/>
    </source>
</evidence>
<name>A0AAX3LU36_9RHOB</name>
<evidence type="ECO:0000259" key="1">
    <source>
        <dbReference type="Pfam" id="PF13302"/>
    </source>
</evidence>
<dbReference type="GO" id="GO:0016747">
    <property type="term" value="F:acyltransferase activity, transferring groups other than amino-acyl groups"/>
    <property type="evidence" value="ECO:0007669"/>
    <property type="project" value="InterPro"/>
</dbReference>
<sequence length="177" mass="19752">MSRTIPTINTARLTLRAMRAEDFQRYAEIWAMPDVADRILDQPRPKGQSWDAFLRNAGHWQITGFGQWAVQLHRQREMLGQTGFVFGSRNFGEDFDTYPEARLVLAPQAQDQRLGAEAARAAHEWFDRVITGRTVCMISAGNEAALRIAGALGYQGLRDVKTAGGAVHLMTRRGPPG</sequence>
<accession>A0AAX3LU36</accession>
<gene>
    <name evidence="2" type="ORF">PL336_07855</name>
</gene>
<dbReference type="InterPro" id="IPR000182">
    <property type="entry name" value="GNAT_dom"/>
</dbReference>
<dbReference type="InterPro" id="IPR016181">
    <property type="entry name" value="Acyl_CoA_acyltransferase"/>
</dbReference>
<dbReference type="Proteomes" id="UP001210770">
    <property type="component" value="Chromosome"/>
</dbReference>
<protein>
    <submittedName>
        <fullName evidence="2">GNAT family N-acetyltransferase</fullName>
    </submittedName>
</protein>
<organism evidence="2 3">
    <name type="scientific">Sulfitobacter faviae</name>
    <dbReference type="NCBI Taxonomy" id="1775881"/>
    <lineage>
        <taxon>Bacteria</taxon>
        <taxon>Pseudomonadati</taxon>
        <taxon>Pseudomonadota</taxon>
        <taxon>Alphaproteobacteria</taxon>
        <taxon>Rhodobacterales</taxon>
        <taxon>Roseobacteraceae</taxon>
        <taxon>Sulfitobacter</taxon>
    </lineage>
</organism>
<dbReference type="Pfam" id="PF13302">
    <property type="entry name" value="Acetyltransf_3"/>
    <property type="match status" value="1"/>
</dbReference>
<reference evidence="2" key="1">
    <citation type="submission" date="2023-01" db="EMBL/GenBank/DDBJ databases">
        <title>Comparative genomic analysis of cold water coral derived Sulfitobacter faviae: insights into their metabolism and habitat adaptation.</title>
        <authorList>
            <person name="Guo Y."/>
            <person name="Lin S."/>
            <person name="Huang Z."/>
            <person name="Tang K."/>
            <person name="Wang X."/>
        </authorList>
    </citation>
    <scope>NUCLEOTIDE SEQUENCE</scope>
    <source>
        <strain evidence="2">SCSIO W_1865</strain>
    </source>
</reference>
<evidence type="ECO:0000313" key="3">
    <source>
        <dbReference type="Proteomes" id="UP001210770"/>
    </source>
</evidence>
<proteinExistence type="predicted"/>
<dbReference type="EMBL" id="CP116423">
    <property type="protein sequence ID" value="WCE71733.1"/>
    <property type="molecule type" value="Genomic_DNA"/>
</dbReference>
<dbReference type="RefSeq" id="WP_271689877.1">
    <property type="nucleotide sequence ID" value="NZ_CP116419.1"/>
</dbReference>
<dbReference type="Gene3D" id="3.40.630.30">
    <property type="match status" value="1"/>
</dbReference>
<feature type="domain" description="N-acetyltransferase" evidence="1">
    <location>
        <begin position="12"/>
        <end position="155"/>
    </location>
</feature>